<organism evidence="2">
    <name type="scientific">uncultured Solirubrobacteraceae bacterium</name>
    <dbReference type="NCBI Taxonomy" id="1162706"/>
    <lineage>
        <taxon>Bacteria</taxon>
        <taxon>Bacillati</taxon>
        <taxon>Actinomycetota</taxon>
        <taxon>Thermoleophilia</taxon>
        <taxon>Solirubrobacterales</taxon>
        <taxon>Solirubrobacteraceae</taxon>
        <taxon>environmental samples</taxon>
    </lineage>
</organism>
<gene>
    <name evidence="2" type="ORF">AVDCRST_MAG85-2161</name>
</gene>
<feature type="non-terminal residue" evidence="2">
    <location>
        <position position="1"/>
    </location>
</feature>
<name>A0A6J4SXU4_9ACTN</name>
<evidence type="ECO:0000256" key="1">
    <source>
        <dbReference type="SAM" id="MobiDB-lite"/>
    </source>
</evidence>
<accession>A0A6J4SXU4</accession>
<proteinExistence type="predicted"/>
<feature type="non-terminal residue" evidence="2">
    <location>
        <position position="202"/>
    </location>
</feature>
<protein>
    <submittedName>
        <fullName evidence="2">Transcriptional regulator, AcrR family</fullName>
    </submittedName>
</protein>
<feature type="compositionally biased region" description="Basic and acidic residues" evidence="1">
    <location>
        <begin position="34"/>
        <end position="54"/>
    </location>
</feature>
<sequence length="202" mass="21606">DADGRVVRSPARRSRSRPCEDRARRRGAQPGADPRGRHAADRRARDRAGVDAGRRRGGPRRHGDAIPALRRPVRPRAGAARDRRARLPGRLPLRRAAARPGRAGRRPAARLGRDLRRAHGATRGPDRGGVGAAGPRARAVLRDAPGDAPARGGAAVRPRVHRAGASGVARAGAAPLRARAPRLVARARAERLARADRRALRV</sequence>
<feature type="compositionally biased region" description="Basic residues" evidence="1">
    <location>
        <begin position="83"/>
        <end position="108"/>
    </location>
</feature>
<feature type="region of interest" description="Disordered" evidence="1">
    <location>
        <begin position="1"/>
        <end position="108"/>
    </location>
</feature>
<dbReference type="EMBL" id="CADCVT010000235">
    <property type="protein sequence ID" value="CAA9507996.1"/>
    <property type="molecule type" value="Genomic_DNA"/>
</dbReference>
<reference evidence="2" key="1">
    <citation type="submission" date="2020-02" db="EMBL/GenBank/DDBJ databases">
        <authorList>
            <person name="Meier V. D."/>
        </authorList>
    </citation>
    <scope>NUCLEOTIDE SEQUENCE</scope>
    <source>
        <strain evidence="2">AVDCRST_MAG85</strain>
    </source>
</reference>
<evidence type="ECO:0000313" key="2">
    <source>
        <dbReference type="EMBL" id="CAA9507996.1"/>
    </source>
</evidence>
<dbReference type="AlphaFoldDB" id="A0A6J4SXU4"/>